<dbReference type="AlphaFoldDB" id="A0A3A1YRL6"/>
<accession>A0A3A1YRL6</accession>
<organism evidence="10 11">
    <name type="scientific">Psittacicella hinzii</name>
    <dbReference type="NCBI Taxonomy" id="2028575"/>
    <lineage>
        <taxon>Bacteria</taxon>
        <taxon>Pseudomonadati</taxon>
        <taxon>Pseudomonadota</taxon>
        <taxon>Gammaproteobacteria</taxon>
        <taxon>Pasteurellales</taxon>
        <taxon>Psittacicellaceae</taxon>
        <taxon>Psittacicella</taxon>
    </lineage>
</organism>
<keyword evidence="6" id="KW-0804">Transcription</keyword>
<reference evidence="10 11" key="1">
    <citation type="submission" date="2017-08" db="EMBL/GenBank/DDBJ databases">
        <title>Reclassification of Bisgaard taxon 37 and 44.</title>
        <authorList>
            <person name="Christensen H."/>
        </authorList>
    </citation>
    <scope>NUCLEOTIDE SEQUENCE [LARGE SCALE GENOMIC DNA]</scope>
    <source>
        <strain evidence="10 11">111</strain>
    </source>
</reference>
<dbReference type="GO" id="GO:0006020">
    <property type="term" value="P:inositol metabolic process"/>
    <property type="evidence" value="ECO:0007669"/>
    <property type="project" value="TreeGrafter"/>
</dbReference>
<evidence type="ECO:0000313" key="10">
    <source>
        <dbReference type="EMBL" id="RIY40151.1"/>
    </source>
</evidence>
<evidence type="ECO:0000256" key="2">
    <source>
        <dbReference type="ARBA" id="ARBA00001946"/>
    </source>
</evidence>
<dbReference type="InterPro" id="IPR033942">
    <property type="entry name" value="IMPase"/>
</dbReference>
<proteinExistence type="inferred from homology"/>
<comment type="similarity">
    <text evidence="3 9">Belongs to the inositol monophosphatase superfamily.</text>
</comment>
<evidence type="ECO:0000313" key="11">
    <source>
        <dbReference type="Proteomes" id="UP000265916"/>
    </source>
</evidence>
<gene>
    <name evidence="10" type="ORF">CKF58_01045</name>
</gene>
<keyword evidence="6" id="KW-0805">Transcription regulation</keyword>
<dbReference type="GO" id="GO:0008934">
    <property type="term" value="F:inositol monophosphate 1-phosphatase activity"/>
    <property type="evidence" value="ECO:0007669"/>
    <property type="project" value="InterPro"/>
</dbReference>
<dbReference type="SUPFAM" id="SSF56655">
    <property type="entry name" value="Carbohydrate phosphatase"/>
    <property type="match status" value="1"/>
</dbReference>
<keyword evidence="7 8" id="KW-0460">Magnesium</keyword>
<dbReference type="Pfam" id="PF00459">
    <property type="entry name" value="Inositol_P"/>
    <property type="match status" value="1"/>
</dbReference>
<feature type="binding site" evidence="8">
    <location>
        <position position="74"/>
    </location>
    <ligand>
        <name>Mg(2+)</name>
        <dbReference type="ChEBI" id="CHEBI:18420"/>
        <label>1</label>
        <note>catalytic</note>
    </ligand>
</feature>
<keyword evidence="11" id="KW-1185">Reference proteome</keyword>
<dbReference type="PANTHER" id="PTHR20854">
    <property type="entry name" value="INOSITOL MONOPHOSPHATASE"/>
    <property type="match status" value="1"/>
</dbReference>
<evidence type="ECO:0000256" key="8">
    <source>
        <dbReference type="PIRSR" id="PIRSR600760-2"/>
    </source>
</evidence>
<dbReference type="PANTHER" id="PTHR20854:SF4">
    <property type="entry name" value="INOSITOL-1-MONOPHOSPHATASE-RELATED"/>
    <property type="match status" value="1"/>
</dbReference>
<feature type="binding site" evidence="8">
    <location>
        <position position="226"/>
    </location>
    <ligand>
        <name>Mg(2+)</name>
        <dbReference type="ChEBI" id="CHEBI:18420"/>
        <label>1</label>
        <note>catalytic</note>
    </ligand>
</feature>
<feature type="binding site" evidence="8">
    <location>
        <position position="96"/>
    </location>
    <ligand>
        <name>Mg(2+)</name>
        <dbReference type="ChEBI" id="CHEBI:18420"/>
        <label>1</label>
        <note>catalytic</note>
    </ligand>
</feature>
<keyword evidence="6" id="KW-0889">Transcription antitermination</keyword>
<keyword evidence="5 9" id="KW-0378">Hydrolase</keyword>
<feature type="binding site" evidence="8">
    <location>
        <position position="98"/>
    </location>
    <ligand>
        <name>Mg(2+)</name>
        <dbReference type="ChEBI" id="CHEBI:18420"/>
        <label>1</label>
        <note>catalytic</note>
    </ligand>
</feature>
<dbReference type="InterPro" id="IPR000760">
    <property type="entry name" value="Inositol_monophosphatase-like"/>
</dbReference>
<dbReference type="GO" id="GO:0007165">
    <property type="term" value="P:signal transduction"/>
    <property type="evidence" value="ECO:0007669"/>
    <property type="project" value="TreeGrafter"/>
</dbReference>
<dbReference type="EC" id="3.1.3.25" evidence="9"/>
<dbReference type="Gene3D" id="3.40.190.80">
    <property type="match status" value="1"/>
</dbReference>
<evidence type="ECO:0000256" key="6">
    <source>
        <dbReference type="ARBA" id="ARBA00022814"/>
    </source>
</evidence>
<sequence>MLARTTMSVELLRIAKRAAFAAAEVLREGYHHRNHLVVEAKGINDYVSNIDREAEERAIAEIKRARPKDFIVAEETADKFRSRKHKAQGATTWIIDPLDGTRNFIMGNPHFAVSIAAMQNGEIVAAVVFNPISDELYTAVKGGGAFCNDRRLRLTTSPSSLEGKVLTTGYAFKEPKRLERQLAVLPALFDAGMADIRRYGSAALDLCYVAAGRFDGYFEECVKPWDIAAGALIAREAKALVVDFQGGDNYLETEEVIAGKAAVVREVAQVIHRITQAQKKAAAVLNDKQ</sequence>
<evidence type="ECO:0000256" key="5">
    <source>
        <dbReference type="ARBA" id="ARBA00022801"/>
    </source>
</evidence>
<dbReference type="Gene3D" id="3.30.540.10">
    <property type="entry name" value="Fructose-1,6-Bisphosphatase, subunit A, domain 1"/>
    <property type="match status" value="1"/>
</dbReference>
<evidence type="ECO:0000256" key="1">
    <source>
        <dbReference type="ARBA" id="ARBA00001033"/>
    </source>
</evidence>
<evidence type="ECO:0000256" key="4">
    <source>
        <dbReference type="ARBA" id="ARBA00022723"/>
    </source>
</evidence>
<comment type="catalytic activity">
    <reaction evidence="1 9">
        <text>a myo-inositol phosphate + H2O = myo-inositol + phosphate</text>
        <dbReference type="Rhea" id="RHEA:24056"/>
        <dbReference type="ChEBI" id="CHEBI:15377"/>
        <dbReference type="ChEBI" id="CHEBI:17268"/>
        <dbReference type="ChEBI" id="CHEBI:43474"/>
        <dbReference type="ChEBI" id="CHEBI:84139"/>
        <dbReference type="EC" id="3.1.3.25"/>
    </reaction>
</comment>
<keyword evidence="4 8" id="KW-0479">Metal-binding</keyword>
<name>A0A3A1YRL6_9GAMM</name>
<evidence type="ECO:0000256" key="9">
    <source>
        <dbReference type="RuleBase" id="RU364068"/>
    </source>
</evidence>
<dbReference type="InterPro" id="IPR022337">
    <property type="entry name" value="Inositol_monophosphatase_SuhB"/>
</dbReference>
<evidence type="ECO:0000256" key="3">
    <source>
        <dbReference type="ARBA" id="ARBA00009759"/>
    </source>
</evidence>
<comment type="caution">
    <text evidence="10">The sequence shown here is derived from an EMBL/GenBank/DDBJ whole genome shotgun (WGS) entry which is preliminary data.</text>
</comment>
<dbReference type="GO" id="GO:0046872">
    <property type="term" value="F:metal ion binding"/>
    <property type="evidence" value="ECO:0007669"/>
    <property type="project" value="UniProtKB-KW"/>
</dbReference>
<comment type="cofactor">
    <cofactor evidence="2 8 9">
        <name>Mg(2+)</name>
        <dbReference type="ChEBI" id="CHEBI:18420"/>
    </cofactor>
</comment>
<dbReference type="OrthoDB" id="9785695at2"/>
<dbReference type="Proteomes" id="UP000265916">
    <property type="component" value="Unassembled WGS sequence"/>
</dbReference>
<evidence type="ECO:0000256" key="7">
    <source>
        <dbReference type="ARBA" id="ARBA00022842"/>
    </source>
</evidence>
<protein>
    <recommendedName>
        <fullName evidence="9">Inositol-1-monophosphatase</fullName>
        <ecNumber evidence="9">3.1.3.25</ecNumber>
    </recommendedName>
</protein>
<dbReference type="GO" id="GO:0031564">
    <property type="term" value="P:transcription antitermination"/>
    <property type="evidence" value="ECO:0007669"/>
    <property type="project" value="UniProtKB-KW"/>
</dbReference>
<dbReference type="PRINTS" id="PR01959">
    <property type="entry name" value="SBIMPHPHTASE"/>
</dbReference>
<dbReference type="FunFam" id="3.30.540.10:FF:000003">
    <property type="entry name" value="Inositol-1-monophosphatase"/>
    <property type="match status" value="1"/>
</dbReference>
<feature type="binding site" evidence="8">
    <location>
        <position position="99"/>
    </location>
    <ligand>
        <name>Mg(2+)</name>
        <dbReference type="ChEBI" id="CHEBI:18420"/>
        <label>1</label>
        <note>catalytic</note>
    </ligand>
</feature>
<dbReference type="PRINTS" id="PR00377">
    <property type="entry name" value="IMPHPHTASES"/>
</dbReference>
<dbReference type="EMBL" id="NRJG01000018">
    <property type="protein sequence ID" value="RIY40151.1"/>
    <property type="molecule type" value="Genomic_DNA"/>
</dbReference>
<dbReference type="CDD" id="cd01639">
    <property type="entry name" value="IMPase"/>
    <property type="match status" value="1"/>
</dbReference>